<keyword evidence="2" id="KW-0472">Membrane</keyword>
<feature type="transmembrane region" description="Helical" evidence="2">
    <location>
        <begin position="16"/>
        <end position="34"/>
    </location>
</feature>
<evidence type="ECO:0008006" key="5">
    <source>
        <dbReference type="Google" id="ProtNLM"/>
    </source>
</evidence>
<feature type="transmembrane region" description="Helical" evidence="2">
    <location>
        <begin position="384"/>
        <end position="404"/>
    </location>
</feature>
<accession>A0A317ZIZ8</accession>
<feature type="transmembrane region" description="Helical" evidence="2">
    <location>
        <begin position="206"/>
        <end position="224"/>
    </location>
</feature>
<dbReference type="EMBL" id="QHJQ01000004">
    <property type="protein sequence ID" value="PXA04217.1"/>
    <property type="molecule type" value="Genomic_DNA"/>
</dbReference>
<protein>
    <recommendedName>
        <fullName evidence="5">O-antigen ligase domain-containing protein</fullName>
    </recommendedName>
</protein>
<feature type="transmembrane region" description="Helical" evidence="2">
    <location>
        <begin position="255"/>
        <end position="275"/>
    </location>
</feature>
<dbReference type="OrthoDB" id="8957526at2"/>
<proteinExistence type="predicted"/>
<dbReference type="Proteomes" id="UP000247099">
    <property type="component" value="Unassembled WGS sequence"/>
</dbReference>
<feature type="transmembrane region" description="Helical" evidence="2">
    <location>
        <begin position="230"/>
        <end position="248"/>
    </location>
</feature>
<evidence type="ECO:0000313" key="4">
    <source>
        <dbReference type="Proteomes" id="UP000247099"/>
    </source>
</evidence>
<evidence type="ECO:0000256" key="2">
    <source>
        <dbReference type="SAM" id="Phobius"/>
    </source>
</evidence>
<evidence type="ECO:0000256" key="1">
    <source>
        <dbReference type="SAM" id="MobiDB-lite"/>
    </source>
</evidence>
<feature type="transmembrane region" description="Helical" evidence="2">
    <location>
        <begin position="96"/>
        <end position="118"/>
    </location>
</feature>
<evidence type="ECO:0000313" key="3">
    <source>
        <dbReference type="EMBL" id="PXA04217.1"/>
    </source>
</evidence>
<keyword evidence="4" id="KW-1185">Reference proteome</keyword>
<keyword evidence="2" id="KW-1133">Transmembrane helix</keyword>
<organism evidence="3 4">
    <name type="scientific">Coraliomargarita sinensis</name>
    <dbReference type="NCBI Taxonomy" id="2174842"/>
    <lineage>
        <taxon>Bacteria</taxon>
        <taxon>Pseudomonadati</taxon>
        <taxon>Verrucomicrobiota</taxon>
        <taxon>Opitutia</taxon>
        <taxon>Puniceicoccales</taxon>
        <taxon>Coraliomargaritaceae</taxon>
        <taxon>Coraliomargarita</taxon>
    </lineage>
</organism>
<feature type="transmembrane region" description="Helical" evidence="2">
    <location>
        <begin position="130"/>
        <end position="148"/>
    </location>
</feature>
<feature type="transmembrane region" description="Helical" evidence="2">
    <location>
        <begin position="71"/>
        <end position="90"/>
    </location>
</feature>
<feature type="transmembrane region" description="Helical" evidence="2">
    <location>
        <begin position="410"/>
        <end position="427"/>
    </location>
</feature>
<dbReference type="AlphaFoldDB" id="A0A317ZIZ8"/>
<feature type="region of interest" description="Disordered" evidence="1">
    <location>
        <begin position="433"/>
        <end position="453"/>
    </location>
</feature>
<dbReference type="RefSeq" id="WP_110130672.1">
    <property type="nucleotide sequence ID" value="NZ_QHJQ01000004.1"/>
</dbReference>
<feature type="transmembrane region" description="Helical" evidence="2">
    <location>
        <begin position="350"/>
        <end position="372"/>
    </location>
</feature>
<keyword evidence="2" id="KW-0812">Transmembrane</keyword>
<reference evidence="3 4" key="1">
    <citation type="submission" date="2018-05" db="EMBL/GenBank/DDBJ databases">
        <title>Coraliomargarita sinensis sp. nov., isolated from a marine solar saltern.</title>
        <authorList>
            <person name="Zhou L.Y."/>
        </authorList>
    </citation>
    <scope>NUCLEOTIDE SEQUENCE [LARGE SCALE GENOMIC DNA]</scope>
    <source>
        <strain evidence="3 4">WN38</strain>
    </source>
</reference>
<sequence>MAEPANQPIPDRGTRVLRLLCLLYLFLLVVEGALRKWVFPSLSDALLLVRDPIVLYAYFQALVRGRFPHNNFVIFGFVLISLWVAVTLFIGHGNLIVAGFGFRTNFFHFPMAFIMGTVFYRRDVIELGKWWLLGTIGMTGIIAMQFYMPQSAWINQGVGGVEGAGFSGAMGRYRPPGTFSFIVGVVWYYVFATAFLVGGITQHKRYPKWLITTSAIAIIIAIPVSISRSLILAAALTFVTGLLVSGLQRNALRRYGRIFVFAVIGLIVAAQFPVFDEAKEAFFSRWEHSTRDDLGGVKGAIVGRIINDFIGPFVDDNEIPILGVGIGAGTQVGNKLLRGSRDFQLGEGEWFRITAEGGIIFGSLYILWRILLTCTLLKYSMRSYLGGNGLGLIFLSATAFNLLVGQIGQSTILGFTIMGIGLTVASMRERKSINLSSDEGQSDKAPASPCESS</sequence>
<comment type="caution">
    <text evidence="3">The sequence shown here is derived from an EMBL/GenBank/DDBJ whole genome shotgun (WGS) entry which is preliminary data.</text>
</comment>
<dbReference type="InParanoid" id="A0A317ZIZ8"/>
<name>A0A317ZIZ8_9BACT</name>
<gene>
    <name evidence="3" type="ORF">DDZ13_06665</name>
</gene>
<feature type="transmembrane region" description="Helical" evidence="2">
    <location>
        <begin position="179"/>
        <end position="199"/>
    </location>
</feature>